<dbReference type="InterPro" id="IPR003838">
    <property type="entry name" value="ABC3_permease_C"/>
</dbReference>
<feature type="transmembrane region" description="Helical" evidence="7">
    <location>
        <begin position="283"/>
        <end position="308"/>
    </location>
</feature>
<dbReference type="GO" id="GO:0005886">
    <property type="term" value="C:plasma membrane"/>
    <property type="evidence" value="ECO:0007669"/>
    <property type="project" value="UniProtKB-SubCell"/>
</dbReference>
<feature type="domain" description="MacB-like periplasmic core" evidence="9">
    <location>
        <begin position="23"/>
        <end position="248"/>
    </location>
</feature>
<evidence type="ECO:0000256" key="7">
    <source>
        <dbReference type="SAM" id="Phobius"/>
    </source>
</evidence>
<evidence type="ECO:0000313" key="11">
    <source>
        <dbReference type="Proteomes" id="UP000001175"/>
    </source>
</evidence>
<comment type="subcellular location">
    <subcellularLocation>
        <location evidence="1">Cell membrane</location>
        <topology evidence="1">Multi-pass membrane protein</topology>
    </subcellularLocation>
</comment>
<dbReference type="Proteomes" id="UP000001175">
    <property type="component" value="Chromosome"/>
</dbReference>
<keyword evidence="4 7" id="KW-1133">Transmembrane helix</keyword>
<dbReference type="eggNOG" id="COG0577">
    <property type="taxonomic scope" value="Bacteria"/>
</dbReference>
<dbReference type="PANTHER" id="PTHR30572">
    <property type="entry name" value="MEMBRANE COMPONENT OF TRANSPORTER-RELATED"/>
    <property type="match status" value="1"/>
</dbReference>
<sequence>MSVDWSESLSMAVKTLRANRLRSALTMLGIIIGNASVITMVGVGQGAQRLASEQFESLGPNVLFIVPGNQDTRRGGLDIPKTLVLADAVAIATQVPTAGEVAPQVSTRQLVTYQGESSTTQVFGVTPSFLTVRSFSVARGRFFSDLDLSRAEQVAVLGSDLAIKLFGVQNPVGASIRIKGASFRVIGVMEPKGSFLGNNQDDAVYLPLTTVSSRILGTTSPYGIEVSFISVAAKDANSIDAAQFQITNLLRQRHRIIREDDFEVRSQKDVLTIVGTVTNGLTLMLSAIAGISLLVGGIGIMNIMLVSVSERTQEIGLRKAIGATQKDILNQFMIEAVILALLGGAIGTGLGITGVTAIALLTPLKAGVSPVAIAITVTISSGIGLFFGVVPARQAARLDPIVALRSA</sequence>
<feature type="domain" description="ABC3 transporter permease C-terminal" evidence="8">
    <location>
        <begin position="287"/>
        <end position="400"/>
    </location>
</feature>
<proteinExistence type="inferred from homology"/>
<name>A0A0H3K3I1_SYNP6</name>
<dbReference type="InterPro" id="IPR050250">
    <property type="entry name" value="Macrolide_Exporter_MacB"/>
</dbReference>
<evidence type="ECO:0000256" key="2">
    <source>
        <dbReference type="ARBA" id="ARBA00022475"/>
    </source>
</evidence>
<evidence type="ECO:0000259" key="9">
    <source>
        <dbReference type="Pfam" id="PF12704"/>
    </source>
</evidence>
<feature type="transmembrane region" description="Helical" evidence="7">
    <location>
        <begin position="367"/>
        <end position="390"/>
    </location>
</feature>
<organism evidence="10 11">
    <name type="scientific">Synechococcus sp. (strain ATCC 27144 / PCC 6301 / SAUG 1402/1)</name>
    <name type="common">Anacystis nidulans</name>
    <dbReference type="NCBI Taxonomy" id="269084"/>
    <lineage>
        <taxon>Bacteria</taxon>
        <taxon>Bacillati</taxon>
        <taxon>Cyanobacteriota</taxon>
        <taxon>Cyanophyceae</taxon>
        <taxon>Synechococcales</taxon>
        <taxon>Synechococcaceae</taxon>
        <taxon>Synechococcus</taxon>
    </lineage>
</organism>
<dbReference type="KEGG" id="syc:syc1424_d"/>
<dbReference type="PANTHER" id="PTHR30572:SF4">
    <property type="entry name" value="ABC TRANSPORTER PERMEASE YTRF"/>
    <property type="match status" value="1"/>
</dbReference>
<comment type="similarity">
    <text evidence="6">Belongs to the ABC-4 integral membrane protein family.</text>
</comment>
<keyword evidence="2" id="KW-1003">Cell membrane</keyword>
<evidence type="ECO:0000259" key="8">
    <source>
        <dbReference type="Pfam" id="PF02687"/>
    </source>
</evidence>
<dbReference type="EMBL" id="AP008231">
    <property type="protein sequence ID" value="BAD79614.1"/>
    <property type="molecule type" value="Genomic_DNA"/>
</dbReference>
<dbReference type="AlphaFoldDB" id="A0A0H3K3I1"/>
<evidence type="ECO:0000256" key="1">
    <source>
        <dbReference type="ARBA" id="ARBA00004651"/>
    </source>
</evidence>
<keyword evidence="5 7" id="KW-0472">Membrane</keyword>
<evidence type="ECO:0000313" key="10">
    <source>
        <dbReference type="EMBL" id="BAD79614.1"/>
    </source>
</evidence>
<reference evidence="10 11" key="1">
    <citation type="journal article" date="2007" name="Photosyn. Res.">
        <title>Complete nucleotide sequence of the freshwater unicellular cyanobacterium Synechococcus elongatus PCC 6301 chromosome: gene content and organization.</title>
        <authorList>
            <person name="Sugita C."/>
            <person name="Ogata K."/>
            <person name="Shikata M."/>
            <person name="Jikuya H."/>
            <person name="Takano J."/>
            <person name="Furumichi M."/>
            <person name="Kanehisa M."/>
            <person name="Omata T."/>
            <person name="Sugiura M."/>
            <person name="Sugita M."/>
        </authorList>
    </citation>
    <scope>NUCLEOTIDE SEQUENCE [LARGE SCALE GENOMIC DNA]</scope>
    <source>
        <strain evidence="11">ATCC 27144 / PCC 6301 / SAUG 1402/1</strain>
    </source>
</reference>
<dbReference type="RefSeq" id="WP_011243736.1">
    <property type="nucleotide sequence ID" value="NC_006576.1"/>
</dbReference>
<feature type="transmembrane region" description="Helical" evidence="7">
    <location>
        <begin position="21"/>
        <end position="43"/>
    </location>
</feature>
<protein>
    <submittedName>
        <fullName evidence="10">Probable ABC transporter permease protein</fullName>
    </submittedName>
</protein>
<dbReference type="Pfam" id="PF12704">
    <property type="entry name" value="MacB_PCD"/>
    <property type="match status" value="1"/>
</dbReference>
<accession>A0A0H3K3I1</accession>
<evidence type="ECO:0000256" key="5">
    <source>
        <dbReference type="ARBA" id="ARBA00023136"/>
    </source>
</evidence>
<dbReference type="GO" id="GO:0022857">
    <property type="term" value="F:transmembrane transporter activity"/>
    <property type="evidence" value="ECO:0007669"/>
    <property type="project" value="TreeGrafter"/>
</dbReference>
<evidence type="ECO:0000256" key="4">
    <source>
        <dbReference type="ARBA" id="ARBA00022989"/>
    </source>
</evidence>
<dbReference type="Pfam" id="PF02687">
    <property type="entry name" value="FtsX"/>
    <property type="match status" value="1"/>
</dbReference>
<keyword evidence="3 7" id="KW-0812">Transmembrane</keyword>
<dbReference type="GeneID" id="72428888"/>
<evidence type="ECO:0000256" key="3">
    <source>
        <dbReference type="ARBA" id="ARBA00022692"/>
    </source>
</evidence>
<dbReference type="InterPro" id="IPR025857">
    <property type="entry name" value="MacB_PCD"/>
</dbReference>
<gene>
    <name evidence="10" type="ordered locus">syc1424_d</name>
</gene>
<evidence type="ECO:0000256" key="6">
    <source>
        <dbReference type="ARBA" id="ARBA00038076"/>
    </source>
</evidence>
<feature type="transmembrane region" description="Helical" evidence="7">
    <location>
        <begin position="336"/>
        <end position="361"/>
    </location>
</feature>